<evidence type="ECO:0000313" key="3">
    <source>
        <dbReference type="Proteomes" id="UP000298781"/>
    </source>
</evidence>
<sequence>MKPGHLRVLILGGYGTFGRLRLIPRRWSVLGVPLPLVLAPGGEAFETAADGRFHFHVEIGHRLFGLAVRCRGWLEPVADDG</sequence>
<dbReference type="Proteomes" id="UP000298781">
    <property type="component" value="Chromosome"/>
</dbReference>
<keyword evidence="3" id="KW-1185">Reference proteome</keyword>
<dbReference type="InterPro" id="IPR025311">
    <property type="entry name" value="DUF4166"/>
</dbReference>
<accession>A0A4D7ATR5</accession>
<organism evidence="2 3">
    <name type="scientific">Phreatobacter stygius</name>
    <dbReference type="NCBI Taxonomy" id="1940610"/>
    <lineage>
        <taxon>Bacteria</taxon>
        <taxon>Pseudomonadati</taxon>
        <taxon>Pseudomonadota</taxon>
        <taxon>Alphaproteobacteria</taxon>
        <taxon>Hyphomicrobiales</taxon>
        <taxon>Phreatobacteraceae</taxon>
        <taxon>Phreatobacter</taxon>
    </lineage>
</organism>
<dbReference type="Pfam" id="PF13761">
    <property type="entry name" value="DUF4166"/>
    <property type="match status" value="1"/>
</dbReference>
<protein>
    <submittedName>
        <fullName evidence="2">DUF4166 domain-containing protein</fullName>
    </submittedName>
</protein>
<name>A0A4D7ATR5_9HYPH</name>
<evidence type="ECO:0000259" key="1">
    <source>
        <dbReference type="Pfam" id="PF13761"/>
    </source>
</evidence>
<dbReference type="EMBL" id="CP039690">
    <property type="protein sequence ID" value="QCI64299.1"/>
    <property type="molecule type" value="Genomic_DNA"/>
</dbReference>
<dbReference type="KEGG" id="pstg:E8M01_08620"/>
<dbReference type="AlphaFoldDB" id="A0A4D7ATR5"/>
<dbReference type="OrthoDB" id="528778at2"/>
<evidence type="ECO:0000313" key="2">
    <source>
        <dbReference type="EMBL" id="QCI64299.1"/>
    </source>
</evidence>
<gene>
    <name evidence="2" type="ORF">E8M01_08620</name>
</gene>
<proteinExistence type="predicted"/>
<feature type="domain" description="DUF4166" evidence="1">
    <location>
        <begin position="20"/>
        <end position="74"/>
    </location>
</feature>
<reference evidence="2 3" key="1">
    <citation type="submission" date="2019-04" db="EMBL/GenBank/DDBJ databases">
        <title>Phreatobacter aquaticus sp. nov.</title>
        <authorList>
            <person name="Choi A."/>
        </authorList>
    </citation>
    <scope>NUCLEOTIDE SEQUENCE [LARGE SCALE GENOMIC DNA]</scope>
    <source>
        <strain evidence="2 3">KCTC 52518</strain>
    </source>
</reference>